<comment type="similarity">
    <text evidence="2 7">Belongs to the DMRL synthase family.</text>
</comment>
<dbReference type="OrthoDB" id="9809709at2"/>
<dbReference type="InterPro" id="IPR036467">
    <property type="entry name" value="LS/RS_sf"/>
</dbReference>
<dbReference type="PANTHER" id="PTHR21058">
    <property type="entry name" value="6,7-DIMETHYL-8-RIBITYLLUMAZINE SYNTHASE DMRL SYNTHASE LUMAZINE SYNTHASE"/>
    <property type="match status" value="1"/>
</dbReference>
<evidence type="ECO:0000256" key="1">
    <source>
        <dbReference type="ARBA" id="ARBA00004917"/>
    </source>
</evidence>
<dbReference type="EMBL" id="CP039393">
    <property type="protein sequence ID" value="QCD36489.1"/>
    <property type="molecule type" value="Genomic_DNA"/>
</dbReference>
<dbReference type="GO" id="GO:0005829">
    <property type="term" value="C:cytosol"/>
    <property type="evidence" value="ECO:0007669"/>
    <property type="project" value="TreeGrafter"/>
</dbReference>
<dbReference type="InterPro" id="IPR034964">
    <property type="entry name" value="LS"/>
</dbReference>
<dbReference type="CDD" id="cd09209">
    <property type="entry name" value="Lumazine_synthase-I"/>
    <property type="match status" value="1"/>
</dbReference>
<dbReference type="GO" id="GO:0004792">
    <property type="term" value="F:thiosulfate-cyanide sulfurtransferase activity"/>
    <property type="evidence" value="ECO:0007669"/>
    <property type="project" value="InterPro"/>
</dbReference>
<feature type="binding site" evidence="7">
    <location>
        <position position="116"/>
    </location>
    <ligand>
        <name>5-amino-6-(D-ribitylamino)uracil</name>
        <dbReference type="ChEBI" id="CHEBI:15934"/>
    </ligand>
</feature>
<evidence type="ECO:0000313" key="8">
    <source>
        <dbReference type="EMBL" id="QCD36489.1"/>
    </source>
</evidence>
<dbReference type="RefSeq" id="WP_123395484.1">
    <property type="nucleotide sequence ID" value="NZ_CP039393.1"/>
</dbReference>
<keyword evidence="5 7" id="KW-0808">Transferase</keyword>
<dbReference type="InterPro" id="IPR002180">
    <property type="entry name" value="LS/RS"/>
</dbReference>
<comment type="pathway">
    <text evidence="1 7">Cofactor biosynthesis; riboflavin biosynthesis; riboflavin from 2-hydroxy-3-oxobutyl phosphate and 5-amino-6-(D-ribitylamino)uracil: step 1/2.</text>
</comment>
<evidence type="ECO:0000256" key="6">
    <source>
        <dbReference type="ARBA" id="ARBA00048785"/>
    </source>
</evidence>
<evidence type="ECO:0000256" key="3">
    <source>
        <dbReference type="ARBA" id="ARBA00012664"/>
    </source>
</evidence>
<keyword evidence="4 7" id="KW-0686">Riboflavin biosynthesis</keyword>
<dbReference type="Gene3D" id="3.40.50.960">
    <property type="entry name" value="Lumazine/riboflavin synthase"/>
    <property type="match status" value="1"/>
</dbReference>
<evidence type="ECO:0000256" key="2">
    <source>
        <dbReference type="ARBA" id="ARBA00007424"/>
    </source>
</evidence>
<dbReference type="UniPathway" id="UPA00275">
    <property type="reaction ID" value="UER00404"/>
</dbReference>
<evidence type="ECO:0000256" key="7">
    <source>
        <dbReference type="HAMAP-Rule" id="MF_00178"/>
    </source>
</evidence>
<feature type="binding site" evidence="7">
    <location>
        <position position="30"/>
    </location>
    <ligand>
        <name>5-amino-6-(D-ribitylamino)uracil</name>
        <dbReference type="ChEBI" id="CHEBI:15934"/>
    </ligand>
</feature>
<protein>
    <recommendedName>
        <fullName evidence="3 7">6,7-dimethyl-8-ribityllumazine synthase</fullName>
        <shortName evidence="7">DMRL synthase</shortName>
        <shortName evidence="7">LS</shortName>
        <shortName evidence="7">Lumazine synthase</shortName>
        <ecNumber evidence="3 7">2.5.1.78</ecNumber>
    </recommendedName>
</protein>
<accession>A0A4P7VQD2</accession>
<feature type="active site" description="Proton donor" evidence="7">
    <location>
        <position position="91"/>
    </location>
</feature>
<dbReference type="GO" id="GO:0009231">
    <property type="term" value="P:riboflavin biosynthetic process"/>
    <property type="evidence" value="ECO:0007669"/>
    <property type="project" value="UniProtKB-UniRule"/>
</dbReference>
<proteinExistence type="inferred from homology"/>
<comment type="function">
    <text evidence="7">Catalyzes the formation of 6,7-dimethyl-8-ribityllumazine by condensation of 5-amino-6-(D-ribitylamino)uracil with 3,4-dihydroxy-2-butanone 4-phosphate. This is the penultimate step in the biosynthesis of riboflavin.</text>
</comment>
<dbReference type="AlphaFoldDB" id="A0A4P7VQD2"/>
<dbReference type="EC" id="2.5.1.78" evidence="3 7"/>
<dbReference type="Pfam" id="PF00885">
    <property type="entry name" value="DMRL_synthase"/>
    <property type="match status" value="1"/>
</dbReference>
<reference evidence="8 9" key="1">
    <citation type="submission" date="2019-02" db="EMBL/GenBank/DDBJ databases">
        <title>Isolation and identification of novel species under the genus Muribaculum.</title>
        <authorList>
            <person name="Miyake S."/>
            <person name="Ding Y."/>
            <person name="Low A."/>
            <person name="Soh M."/>
            <person name="Seedorf H."/>
        </authorList>
    </citation>
    <scope>NUCLEOTIDE SEQUENCE [LARGE SCALE GENOMIC DNA]</scope>
    <source>
        <strain evidence="8 9">TLL-A4</strain>
    </source>
</reference>
<dbReference type="SUPFAM" id="SSF52121">
    <property type="entry name" value="Lumazine synthase"/>
    <property type="match status" value="1"/>
</dbReference>
<dbReference type="Proteomes" id="UP000297031">
    <property type="component" value="Chromosome"/>
</dbReference>
<dbReference type="HAMAP" id="MF_00178">
    <property type="entry name" value="Lumazine_synth"/>
    <property type="match status" value="1"/>
</dbReference>
<organism evidence="8 9">
    <name type="scientific">Muribaculum gordoncarteri</name>
    <dbReference type="NCBI Taxonomy" id="2530390"/>
    <lineage>
        <taxon>Bacteria</taxon>
        <taxon>Pseudomonadati</taxon>
        <taxon>Bacteroidota</taxon>
        <taxon>Bacteroidia</taxon>
        <taxon>Bacteroidales</taxon>
        <taxon>Muribaculaceae</taxon>
        <taxon>Muribaculum</taxon>
    </lineage>
</organism>
<sequence length="159" mass="16987">MSTSLSHSAPESALPAIPETSKVAIVTAEWNAHITEALTKGAIDLLESRNVEYDVYHVPGAVELTYGAAQLLAHYDAIIVFGCVIRGGTPHFDYVCQSVTQGITKLNAEFDTPVIFGVLTVDNEQDALDRAGGKLGNKGTEAAEAAIKMIHFTCKVNEL</sequence>
<keyword evidence="9" id="KW-1185">Reference proteome</keyword>
<feature type="binding site" evidence="7">
    <location>
        <begin position="61"/>
        <end position="63"/>
    </location>
    <ligand>
        <name>5-amino-6-(D-ribitylamino)uracil</name>
        <dbReference type="ChEBI" id="CHEBI:15934"/>
    </ligand>
</feature>
<dbReference type="PROSITE" id="PS00380">
    <property type="entry name" value="RHODANESE_1"/>
    <property type="match status" value="1"/>
</dbReference>
<name>A0A4P7VQD2_9BACT</name>
<evidence type="ECO:0000256" key="4">
    <source>
        <dbReference type="ARBA" id="ARBA00022619"/>
    </source>
</evidence>
<feature type="binding site" evidence="7">
    <location>
        <begin position="83"/>
        <end position="85"/>
    </location>
    <ligand>
        <name>5-amino-6-(D-ribitylamino)uracil</name>
        <dbReference type="ChEBI" id="CHEBI:15934"/>
    </ligand>
</feature>
<feature type="binding site" evidence="7">
    <location>
        <position position="130"/>
    </location>
    <ligand>
        <name>(2S)-2-hydroxy-3-oxobutyl phosphate</name>
        <dbReference type="ChEBI" id="CHEBI:58830"/>
    </ligand>
</feature>
<gene>
    <name evidence="7" type="primary">ribH</name>
    <name evidence="8" type="ORF">E7746_11640</name>
</gene>
<evidence type="ECO:0000256" key="5">
    <source>
        <dbReference type="ARBA" id="ARBA00022679"/>
    </source>
</evidence>
<dbReference type="KEGG" id="mgod:E7746_11640"/>
<dbReference type="GO" id="GO:0009349">
    <property type="term" value="C:riboflavin synthase complex"/>
    <property type="evidence" value="ECO:0007669"/>
    <property type="project" value="UniProtKB-UniRule"/>
</dbReference>
<evidence type="ECO:0000313" key="9">
    <source>
        <dbReference type="Proteomes" id="UP000297031"/>
    </source>
</evidence>
<dbReference type="GO" id="GO:0000906">
    <property type="term" value="F:6,7-dimethyl-8-ribityllumazine synthase activity"/>
    <property type="evidence" value="ECO:0007669"/>
    <property type="project" value="UniProtKB-UniRule"/>
</dbReference>
<dbReference type="NCBIfam" id="TIGR00114">
    <property type="entry name" value="lumazine-synth"/>
    <property type="match status" value="1"/>
</dbReference>
<comment type="catalytic activity">
    <reaction evidence="6 7">
        <text>(2S)-2-hydroxy-3-oxobutyl phosphate + 5-amino-6-(D-ribitylamino)uracil = 6,7-dimethyl-8-(1-D-ribityl)lumazine + phosphate + 2 H2O + H(+)</text>
        <dbReference type="Rhea" id="RHEA:26152"/>
        <dbReference type="ChEBI" id="CHEBI:15377"/>
        <dbReference type="ChEBI" id="CHEBI:15378"/>
        <dbReference type="ChEBI" id="CHEBI:15934"/>
        <dbReference type="ChEBI" id="CHEBI:43474"/>
        <dbReference type="ChEBI" id="CHEBI:58201"/>
        <dbReference type="ChEBI" id="CHEBI:58830"/>
        <dbReference type="EC" id="2.5.1.78"/>
    </reaction>
</comment>
<dbReference type="InterPro" id="IPR001307">
    <property type="entry name" value="Thiosulphate_STrfase_CS"/>
</dbReference>
<dbReference type="PANTHER" id="PTHR21058:SF0">
    <property type="entry name" value="6,7-DIMETHYL-8-RIBITYLLUMAZINE SYNTHASE"/>
    <property type="match status" value="1"/>
</dbReference>
<feature type="binding site" evidence="7">
    <location>
        <begin position="88"/>
        <end position="89"/>
    </location>
    <ligand>
        <name>(2S)-2-hydroxy-3-oxobutyl phosphate</name>
        <dbReference type="ChEBI" id="CHEBI:58830"/>
    </ligand>
</feature>